<evidence type="ECO:0000256" key="1">
    <source>
        <dbReference type="SAM" id="MobiDB-lite"/>
    </source>
</evidence>
<name>A0AAE3VA73_9FIRM</name>
<reference evidence="2" key="1">
    <citation type="submission" date="2023-07" db="EMBL/GenBank/DDBJ databases">
        <title>Genomic Encyclopedia of Type Strains, Phase IV (KMG-IV): sequencing the most valuable type-strain genomes for metagenomic binning, comparative biology and taxonomic classification.</title>
        <authorList>
            <person name="Goeker M."/>
        </authorList>
    </citation>
    <scope>NUCLEOTIDE SEQUENCE</scope>
    <source>
        <strain evidence="2">DSM 19659</strain>
    </source>
</reference>
<dbReference type="Proteomes" id="UP001241537">
    <property type="component" value="Unassembled WGS sequence"/>
</dbReference>
<organism evidence="2 3">
    <name type="scientific">Moryella indoligenes</name>
    <dbReference type="NCBI Taxonomy" id="371674"/>
    <lineage>
        <taxon>Bacteria</taxon>
        <taxon>Bacillati</taxon>
        <taxon>Bacillota</taxon>
        <taxon>Clostridia</taxon>
        <taxon>Lachnospirales</taxon>
        <taxon>Lachnospiraceae</taxon>
        <taxon>Moryella</taxon>
    </lineage>
</organism>
<dbReference type="EMBL" id="JAUSTO010000007">
    <property type="protein sequence ID" value="MDQ0152612.1"/>
    <property type="molecule type" value="Genomic_DNA"/>
</dbReference>
<feature type="compositionally biased region" description="Low complexity" evidence="1">
    <location>
        <begin position="32"/>
        <end position="49"/>
    </location>
</feature>
<proteinExistence type="predicted"/>
<dbReference type="AlphaFoldDB" id="A0AAE3VA73"/>
<accession>A0AAE3VA73</accession>
<evidence type="ECO:0000313" key="2">
    <source>
        <dbReference type="EMBL" id="MDQ0152612.1"/>
    </source>
</evidence>
<dbReference type="RefSeq" id="WP_106612915.1">
    <property type="nucleotide sequence ID" value="NZ_JAUSTO010000007.1"/>
</dbReference>
<keyword evidence="3" id="KW-1185">Reference proteome</keyword>
<evidence type="ECO:0000313" key="3">
    <source>
        <dbReference type="Proteomes" id="UP001241537"/>
    </source>
</evidence>
<protein>
    <submittedName>
        <fullName evidence="2">Small lipoprotein YifL</fullName>
    </submittedName>
</protein>
<gene>
    <name evidence="2" type="ORF">J2S20_001306</name>
</gene>
<feature type="region of interest" description="Disordered" evidence="1">
    <location>
        <begin position="30"/>
        <end position="56"/>
    </location>
</feature>
<sequence length="240" mass="25388">MKKQLIWTAVLVTAFLCLVGCGQKKPAETEAKQQSSAAQQTEATASQTAETEETHERELQAVIVAATMNELTVQTEQGELLTIATGASAKEKADMSGLANGVVTGHGVKLTGRMEEGHFVLLRAEDKATRCGDADALAAAGNVILCVREKNLQGLASYADFPLYVGIGSGTEVTSEEELLQQFTAEQIFTPEFVEAVTGTDLMSVEAADSSLVISRDGGKPNIVISRSDDGWGVTGINHK</sequence>
<comment type="caution">
    <text evidence="2">The sequence shown here is derived from an EMBL/GenBank/DDBJ whole genome shotgun (WGS) entry which is preliminary data.</text>
</comment>
<keyword evidence="2" id="KW-0449">Lipoprotein</keyword>